<dbReference type="Proteomes" id="UP000614239">
    <property type="component" value="Unassembled WGS sequence"/>
</dbReference>
<reference evidence="2" key="1">
    <citation type="journal article" date="2014" name="Int. J. Syst. Evol. Microbiol.">
        <title>Complete genome sequence of Corynebacterium casei LMG S-19264T (=DSM 44701T), isolated from a smear-ripened cheese.</title>
        <authorList>
            <consortium name="US DOE Joint Genome Institute (JGI-PGF)"/>
            <person name="Walter F."/>
            <person name="Albersmeier A."/>
            <person name="Kalinowski J."/>
            <person name="Ruckert C."/>
        </authorList>
    </citation>
    <scope>NUCLEOTIDE SEQUENCE</scope>
    <source>
        <strain evidence="2">CGMCC 4.7372</strain>
    </source>
</reference>
<feature type="compositionally biased region" description="Basic and acidic residues" evidence="1">
    <location>
        <begin position="50"/>
        <end position="59"/>
    </location>
</feature>
<proteinExistence type="predicted"/>
<dbReference type="AlphaFoldDB" id="A0A8H9HBF4"/>
<keyword evidence="3" id="KW-1185">Reference proteome</keyword>
<organism evidence="2 3">
    <name type="scientific">Actinomyces gaoshouyii</name>
    <dbReference type="NCBI Taxonomy" id="1960083"/>
    <lineage>
        <taxon>Bacteria</taxon>
        <taxon>Bacillati</taxon>
        <taxon>Actinomycetota</taxon>
        <taxon>Actinomycetes</taxon>
        <taxon>Actinomycetales</taxon>
        <taxon>Actinomycetaceae</taxon>
        <taxon>Actinomyces</taxon>
    </lineage>
</organism>
<protein>
    <submittedName>
        <fullName evidence="2">Uncharacterized protein</fullName>
    </submittedName>
</protein>
<dbReference type="EMBL" id="BMNJ01000007">
    <property type="protein sequence ID" value="GGO99963.1"/>
    <property type="molecule type" value="Genomic_DNA"/>
</dbReference>
<sequence length="116" mass="12761">MDVEVDEVVRRSLLFLLAARTCHDLILGPGEGREQGPAPSPEPMAPTGREMARFEDCSPLHRPQRGTGTNSISLTCTVADSDLMPEKGILKSRHHEEASSTSPVRIRRVIVLAMSW</sequence>
<gene>
    <name evidence="2" type="ORF">GCM10011612_18480</name>
</gene>
<accession>A0A8H9HBF4</accession>
<reference evidence="2" key="2">
    <citation type="submission" date="2020-09" db="EMBL/GenBank/DDBJ databases">
        <authorList>
            <person name="Sun Q."/>
            <person name="Zhou Y."/>
        </authorList>
    </citation>
    <scope>NUCLEOTIDE SEQUENCE</scope>
    <source>
        <strain evidence="2">CGMCC 4.7372</strain>
    </source>
</reference>
<evidence type="ECO:0000256" key="1">
    <source>
        <dbReference type="SAM" id="MobiDB-lite"/>
    </source>
</evidence>
<comment type="caution">
    <text evidence="2">The sequence shown here is derived from an EMBL/GenBank/DDBJ whole genome shotgun (WGS) entry which is preliminary data.</text>
</comment>
<feature type="region of interest" description="Disordered" evidence="1">
    <location>
        <begin position="27"/>
        <end position="72"/>
    </location>
</feature>
<evidence type="ECO:0000313" key="3">
    <source>
        <dbReference type="Proteomes" id="UP000614239"/>
    </source>
</evidence>
<evidence type="ECO:0000313" key="2">
    <source>
        <dbReference type="EMBL" id="GGO99963.1"/>
    </source>
</evidence>
<name>A0A8H9HBF4_9ACTO</name>